<evidence type="ECO:0000313" key="9">
    <source>
        <dbReference type="Proteomes" id="UP000825935"/>
    </source>
</evidence>
<feature type="domain" description="AP2/ERF" evidence="7">
    <location>
        <begin position="139"/>
        <end position="196"/>
    </location>
</feature>
<comment type="subcellular location">
    <subcellularLocation>
        <location evidence="1">Nucleus</location>
    </subcellularLocation>
</comment>
<evidence type="ECO:0000256" key="1">
    <source>
        <dbReference type="ARBA" id="ARBA00004123"/>
    </source>
</evidence>
<keyword evidence="3" id="KW-0238">DNA-binding</keyword>
<dbReference type="GO" id="GO:0003677">
    <property type="term" value="F:DNA binding"/>
    <property type="evidence" value="ECO:0007669"/>
    <property type="project" value="UniProtKB-KW"/>
</dbReference>
<dbReference type="Pfam" id="PF00847">
    <property type="entry name" value="AP2"/>
    <property type="match status" value="1"/>
</dbReference>
<dbReference type="GO" id="GO:0009873">
    <property type="term" value="P:ethylene-activated signaling pathway"/>
    <property type="evidence" value="ECO:0007669"/>
    <property type="project" value="InterPro"/>
</dbReference>
<keyword evidence="4" id="KW-0804">Transcription</keyword>
<sequence length="429" mass="48115">MCHGPLRPIAAATFEPAYPFKVDLDWQNFVGFKQLLSVPSPVCTDSWDAPFNCDSKDSGSVCCPGLEDSVSEKAPRSPEAADIPARNCVLPSDKQQSPRGTPERDMIQSFDAKLNVDAVNNHFSASSPEFFEERKRKHVYRGIRRRPWGKYAAEIRDPGKGMRVWLGTFDTAEEAARAYDRAAIRIRGRKAKLNFSSSVHTFEEFQEPEKKKRRNANMPSRKGTVEGCGLPRRSSSNLAPEMPSSQFHHAADFAIPSDNDMIKGVTCLKYMQDGECPSTGHFGSFDLQRLISNPASTDKELSSALQSGNIKYFENALQRTSDDSQQPINFEEDVKVFDTRHVDGEVTSTKMKHSKIFCFPGELGNPLPVDFCQTQSQAHQQQVSQNIPVDDPHVGEVCRAEPWCEDFFTLDDLLDKAFCDAEATMQEWI</sequence>
<dbReference type="Gene3D" id="3.30.730.10">
    <property type="entry name" value="AP2/ERF domain"/>
    <property type="match status" value="1"/>
</dbReference>
<name>A0A8T2T6H4_CERRI</name>
<keyword evidence="9" id="KW-1185">Reference proteome</keyword>
<dbReference type="Proteomes" id="UP000825935">
    <property type="component" value="Chromosome 15"/>
</dbReference>
<dbReference type="SMART" id="SM00380">
    <property type="entry name" value="AP2"/>
    <property type="match status" value="1"/>
</dbReference>
<comment type="caution">
    <text evidence="8">The sequence shown here is derived from an EMBL/GenBank/DDBJ whole genome shotgun (WGS) entry which is preliminary data.</text>
</comment>
<dbReference type="PRINTS" id="PR00367">
    <property type="entry name" value="ETHRSPELEMNT"/>
</dbReference>
<dbReference type="InterPro" id="IPR001471">
    <property type="entry name" value="AP2/ERF_dom"/>
</dbReference>
<dbReference type="InterPro" id="IPR016177">
    <property type="entry name" value="DNA-bd_dom_sf"/>
</dbReference>
<gene>
    <name evidence="8" type="ORF">KP509_15G043400</name>
</gene>
<evidence type="ECO:0000256" key="3">
    <source>
        <dbReference type="ARBA" id="ARBA00023125"/>
    </source>
</evidence>
<feature type="region of interest" description="Disordered" evidence="6">
    <location>
        <begin position="68"/>
        <end position="104"/>
    </location>
</feature>
<organism evidence="8 9">
    <name type="scientific">Ceratopteris richardii</name>
    <name type="common">Triangle waterfern</name>
    <dbReference type="NCBI Taxonomy" id="49495"/>
    <lineage>
        <taxon>Eukaryota</taxon>
        <taxon>Viridiplantae</taxon>
        <taxon>Streptophyta</taxon>
        <taxon>Embryophyta</taxon>
        <taxon>Tracheophyta</taxon>
        <taxon>Polypodiopsida</taxon>
        <taxon>Polypodiidae</taxon>
        <taxon>Polypodiales</taxon>
        <taxon>Pteridineae</taxon>
        <taxon>Pteridaceae</taxon>
        <taxon>Parkerioideae</taxon>
        <taxon>Ceratopteris</taxon>
    </lineage>
</organism>
<reference evidence="8" key="1">
    <citation type="submission" date="2021-08" db="EMBL/GenBank/DDBJ databases">
        <title>WGS assembly of Ceratopteris richardii.</title>
        <authorList>
            <person name="Marchant D.B."/>
            <person name="Chen G."/>
            <person name="Jenkins J."/>
            <person name="Shu S."/>
            <person name="Leebens-Mack J."/>
            <person name="Grimwood J."/>
            <person name="Schmutz J."/>
            <person name="Soltis P."/>
            <person name="Soltis D."/>
            <person name="Chen Z.-H."/>
        </authorList>
    </citation>
    <scope>NUCLEOTIDE SEQUENCE</scope>
    <source>
        <strain evidence="8">Whitten #5841</strain>
        <tissue evidence="8">Leaf</tissue>
    </source>
</reference>
<keyword evidence="5" id="KW-0539">Nucleus</keyword>
<evidence type="ECO:0000256" key="6">
    <source>
        <dbReference type="SAM" id="MobiDB-lite"/>
    </source>
</evidence>
<dbReference type="InterPro" id="IPR036955">
    <property type="entry name" value="AP2/ERF_dom_sf"/>
</dbReference>
<dbReference type="CDD" id="cd00018">
    <property type="entry name" value="AP2"/>
    <property type="match status" value="1"/>
</dbReference>
<dbReference type="PANTHER" id="PTHR31190:SF142">
    <property type="entry name" value="ETHYLENE-RESPONSIVE TRANSCRIPTION FACTOR RAP2-3"/>
    <property type="match status" value="1"/>
</dbReference>
<evidence type="ECO:0000259" key="7">
    <source>
        <dbReference type="PROSITE" id="PS51032"/>
    </source>
</evidence>
<dbReference type="AlphaFoldDB" id="A0A8T2T6H4"/>
<feature type="region of interest" description="Disordered" evidence="6">
    <location>
        <begin position="202"/>
        <end position="231"/>
    </location>
</feature>
<dbReference type="FunFam" id="3.30.730.10:FF:000001">
    <property type="entry name" value="Ethylene-responsive transcription factor 2"/>
    <property type="match status" value="1"/>
</dbReference>
<dbReference type="SUPFAM" id="SSF54171">
    <property type="entry name" value="DNA-binding domain"/>
    <property type="match status" value="1"/>
</dbReference>
<dbReference type="PROSITE" id="PS51032">
    <property type="entry name" value="AP2_ERF"/>
    <property type="match status" value="1"/>
</dbReference>
<dbReference type="EMBL" id="CM035420">
    <property type="protein sequence ID" value="KAH7404797.1"/>
    <property type="molecule type" value="Genomic_DNA"/>
</dbReference>
<dbReference type="InterPro" id="IPR044808">
    <property type="entry name" value="ERF_plant"/>
</dbReference>
<dbReference type="PANTHER" id="PTHR31190">
    <property type="entry name" value="DNA-BINDING DOMAIN"/>
    <property type="match status" value="1"/>
</dbReference>
<protein>
    <recommendedName>
        <fullName evidence="7">AP2/ERF domain-containing protein</fullName>
    </recommendedName>
</protein>
<dbReference type="GO" id="GO:0005634">
    <property type="term" value="C:nucleus"/>
    <property type="evidence" value="ECO:0007669"/>
    <property type="project" value="UniProtKB-SubCell"/>
</dbReference>
<evidence type="ECO:0000256" key="5">
    <source>
        <dbReference type="ARBA" id="ARBA00023242"/>
    </source>
</evidence>
<proteinExistence type="predicted"/>
<keyword evidence="2" id="KW-0805">Transcription regulation</keyword>
<accession>A0A8T2T6H4</accession>
<evidence type="ECO:0000256" key="4">
    <source>
        <dbReference type="ARBA" id="ARBA00023163"/>
    </source>
</evidence>
<dbReference type="GO" id="GO:0003700">
    <property type="term" value="F:DNA-binding transcription factor activity"/>
    <property type="evidence" value="ECO:0007669"/>
    <property type="project" value="InterPro"/>
</dbReference>
<evidence type="ECO:0000313" key="8">
    <source>
        <dbReference type="EMBL" id="KAH7404797.1"/>
    </source>
</evidence>
<evidence type="ECO:0000256" key="2">
    <source>
        <dbReference type="ARBA" id="ARBA00023015"/>
    </source>
</evidence>